<evidence type="ECO:0000313" key="12">
    <source>
        <dbReference type="Proteomes" id="UP000316798"/>
    </source>
</evidence>
<accession>A0A515DC97</accession>
<comment type="catalytic activity">
    <reaction evidence="9">
        <text>(R)-malate + NAD(+) = pyruvate + CO2 + NADH</text>
        <dbReference type="Rhea" id="RHEA:18365"/>
        <dbReference type="ChEBI" id="CHEBI:15361"/>
        <dbReference type="ChEBI" id="CHEBI:15588"/>
        <dbReference type="ChEBI" id="CHEBI:16526"/>
        <dbReference type="ChEBI" id="CHEBI:57540"/>
        <dbReference type="ChEBI" id="CHEBI:57945"/>
        <dbReference type="EC" id="1.1.1.83"/>
    </reaction>
</comment>
<comment type="similarity">
    <text evidence="3">Belongs to the isocitrate and isopropylmalate dehydrogenases family.</text>
</comment>
<dbReference type="NCBIfam" id="TIGR02089">
    <property type="entry name" value="TTC"/>
    <property type="match status" value="1"/>
</dbReference>
<dbReference type="SMART" id="SM01329">
    <property type="entry name" value="Iso_dh"/>
    <property type="match status" value="1"/>
</dbReference>
<dbReference type="EMBL" id="CP035503">
    <property type="protein sequence ID" value="QDL38027.1"/>
    <property type="molecule type" value="Genomic_DNA"/>
</dbReference>
<dbReference type="OrthoDB" id="5289857at2"/>
<dbReference type="PANTHER" id="PTHR43275:SF1">
    <property type="entry name" value="D-MALATE DEHYDROGENASE [DECARBOXYLATING]"/>
    <property type="match status" value="1"/>
</dbReference>
<dbReference type="EC" id="1.1.1.83" evidence="4"/>
<name>A0A515DC97_9BURK</name>
<evidence type="ECO:0000259" key="10">
    <source>
        <dbReference type="SMART" id="SM01329"/>
    </source>
</evidence>
<evidence type="ECO:0000256" key="9">
    <source>
        <dbReference type="ARBA" id="ARBA00049301"/>
    </source>
</evidence>
<reference evidence="11 12" key="1">
    <citation type="submission" date="2019-01" db="EMBL/GenBank/DDBJ databases">
        <title>Genomic insights into a novel species Rhodoferax sp.</title>
        <authorList>
            <person name="Jin L."/>
        </authorList>
    </citation>
    <scope>NUCLEOTIDE SEQUENCE [LARGE SCALE GENOMIC DNA]</scope>
    <source>
        <strain evidence="11 12">CHu59-6-5</strain>
    </source>
</reference>
<dbReference type="Proteomes" id="UP000316798">
    <property type="component" value="Chromosome"/>
</dbReference>
<dbReference type="RefSeq" id="WP_142819450.1">
    <property type="nucleotide sequence ID" value="NZ_CP035503.1"/>
</dbReference>
<evidence type="ECO:0000256" key="8">
    <source>
        <dbReference type="ARBA" id="ARBA00023211"/>
    </source>
</evidence>
<keyword evidence="8" id="KW-0464">Manganese</keyword>
<protein>
    <recommendedName>
        <fullName evidence="4">D-malate dehydrogenase (decarboxylating)</fullName>
        <ecNumber evidence="4">1.1.1.83</ecNumber>
    </recommendedName>
</protein>
<dbReference type="PROSITE" id="PS00470">
    <property type="entry name" value="IDH_IMDH"/>
    <property type="match status" value="1"/>
</dbReference>
<gene>
    <name evidence="11" type="ORF">EUB48_12610</name>
</gene>
<dbReference type="SUPFAM" id="SSF53659">
    <property type="entry name" value="Isocitrate/Isopropylmalate dehydrogenase-like"/>
    <property type="match status" value="1"/>
</dbReference>
<evidence type="ECO:0000256" key="7">
    <source>
        <dbReference type="ARBA" id="ARBA00023027"/>
    </source>
</evidence>
<keyword evidence="7" id="KW-0520">NAD</keyword>
<evidence type="ECO:0000256" key="5">
    <source>
        <dbReference type="ARBA" id="ARBA00022723"/>
    </source>
</evidence>
<evidence type="ECO:0000313" key="11">
    <source>
        <dbReference type="EMBL" id="QDL38027.1"/>
    </source>
</evidence>
<dbReference type="InterPro" id="IPR024084">
    <property type="entry name" value="IsoPropMal-DH-like_dom"/>
</dbReference>
<comment type="cofactor">
    <cofactor evidence="2">
        <name>Mg(2+)</name>
        <dbReference type="ChEBI" id="CHEBI:18420"/>
    </cofactor>
</comment>
<proteinExistence type="inferred from homology"/>
<keyword evidence="6 11" id="KW-0560">Oxidoreductase</keyword>
<keyword evidence="5" id="KW-0479">Metal-binding</keyword>
<evidence type="ECO:0000256" key="6">
    <source>
        <dbReference type="ARBA" id="ARBA00023002"/>
    </source>
</evidence>
<dbReference type="AlphaFoldDB" id="A0A515DC97"/>
<dbReference type="Gene3D" id="3.40.718.10">
    <property type="entry name" value="Isopropylmalate Dehydrogenase"/>
    <property type="match status" value="1"/>
</dbReference>
<dbReference type="InterPro" id="IPR019818">
    <property type="entry name" value="IsoCit/isopropylmalate_DH_CS"/>
</dbReference>
<sequence length="361" mass="39493">MSRKRIAVIAGDGIGKEVMPEGIRVMDAAARKFGIDLQFDHFDFSSWDYFERHGKMLPDDWKAQIGGHDAIYFGAVGWPEKIADHVSLWGSLLLFRREFDQYVNLRPARLMPGIIAPVVRRDGSPRAPGEIDMVIVRENTEGEYSSIGGRMYAGTEREIVMQETVMSRIGVDRVLKFAFELAQSRPKKHLTSATKSNGIAITMPYWDERVAEMARAYPAVSVDKFHIDILTAHFVQRPDFFDVVVASNLFGDILSDLGPACTGTIGIAPSANLNPDKKFPSLFEPVHGSAPDIAGKNLANPIGQIWCGALMLDFLGYRQAHDAVLAAIEKVLDPQSGAPRTPDIGGNAGTADLGQAIAGVL</sequence>
<feature type="domain" description="Isopropylmalate dehydrogenase-like" evidence="10">
    <location>
        <begin position="5"/>
        <end position="357"/>
    </location>
</feature>
<keyword evidence="12" id="KW-1185">Reference proteome</keyword>
<dbReference type="GO" id="GO:0046553">
    <property type="term" value="F:D-malate dehydrogenase (decarboxylating) (NAD+) activity"/>
    <property type="evidence" value="ECO:0007669"/>
    <property type="project" value="UniProtKB-EC"/>
</dbReference>
<evidence type="ECO:0000256" key="1">
    <source>
        <dbReference type="ARBA" id="ARBA00001936"/>
    </source>
</evidence>
<evidence type="ECO:0000256" key="2">
    <source>
        <dbReference type="ARBA" id="ARBA00001946"/>
    </source>
</evidence>
<dbReference type="GO" id="GO:0051287">
    <property type="term" value="F:NAD binding"/>
    <property type="evidence" value="ECO:0007669"/>
    <property type="project" value="InterPro"/>
</dbReference>
<comment type="cofactor">
    <cofactor evidence="1">
        <name>Mn(2+)</name>
        <dbReference type="ChEBI" id="CHEBI:29035"/>
    </cofactor>
</comment>
<organism evidence="11 12">
    <name type="scientific">Rhodoferax sediminis</name>
    <dbReference type="NCBI Taxonomy" id="2509614"/>
    <lineage>
        <taxon>Bacteria</taxon>
        <taxon>Pseudomonadati</taxon>
        <taxon>Pseudomonadota</taxon>
        <taxon>Betaproteobacteria</taxon>
        <taxon>Burkholderiales</taxon>
        <taxon>Comamonadaceae</taxon>
        <taxon>Rhodoferax</taxon>
    </lineage>
</organism>
<dbReference type="GO" id="GO:0000287">
    <property type="term" value="F:magnesium ion binding"/>
    <property type="evidence" value="ECO:0007669"/>
    <property type="project" value="InterPro"/>
</dbReference>
<dbReference type="Pfam" id="PF00180">
    <property type="entry name" value="Iso_dh"/>
    <property type="match status" value="1"/>
</dbReference>
<evidence type="ECO:0000256" key="3">
    <source>
        <dbReference type="ARBA" id="ARBA00007769"/>
    </source>
</evidence>
<dbReference type="InterPro" id="IPR050501">
    <property type="entry name" value="ICDH/IPMDH"/>
</dbReference>
<dbReference type="PANTHER" id="PTHR43275">
    <property type="entry name" value="D-MALATE DEHYDROGENASE [DECARBOXYLATING]"/>
    <property type="match status" value="1"/>
</dbReference>
<dbReference type="KEGG" id="rhf:EUB48_12610"/>
<evidence type="ECO:0000256" key="4">
    <source>
        <dbReference type="ARBA" id="ARBA00013126"/>
    </source>
</evidence>
<dbReference type="InterPro" id="IPR011829">
    <property type="entry name" value="TTC_DH"/>
</dbReference>